<dbReference type="Pfam" id="PF24033">
    <property type="entry name" value="DUF7342"/>
    <property type="match status" value="1"/>
</dbReference>
<evidence type="ECO:0008006" key="3">
    <source>
        <dbReference type="Google" id="ProtNLM"/>
    </source>
</evidence>
<protein>
    <recommendedName>
        <fullName evidence="3">Sugar-specific transcriptional regulator TrmB</fullName>
    </recommendedName>
</protein>
<sequence>METWSDSTTASERVETIATTLSRPRTANWVADQADVKWDTAKKYLDELVESGDLLVTDSGEYVPDPTRAYFDRLRELILTYDRESLRGELEAIADRIDSWKREYDVDSRDELEQSLAGDLDPEAVRDRRRVIRRWETSERTRETVAAALAIYDDVTTLTDEIPESATLETAG</sequence>
<dbReference type="InterPro" id="IPR055766">
    <property type="entry name" value="DUF7342"/>
</dbReference>
<dbReference type="AlphaFoldDB" id="L0IDN6"/>
<dbReference type="Proteomes" id="UP000010846">
    <property type="component" value="Chromosome"/>
</dbReference>
<gene>
    <name evidence="1" type="ordered locus">Halru_2278</name>
</gene>
<dbReference type="EMBL" id="CP003050">
    <property type="protein sequence ID" value="AGB16864.1"/>
    <property type="molecule type" value="Genomic_DNA"/>
</dbReference>
<reference evidence="1" key="1">
    <citation type="submission" date="2011-09" db="EMBL/GenBank/DDBJ databases">
        <title>Complete sequence of Halovivax ruber XH-70.</title>
        <authorList>
            <consortium name="US DOE Joint Genome Institute"/>
            <person name="Lucas S."/>
            <person name="Han J."/>
            <person name="Lapidus A."/>
            <person name="Cheng J.-F."/>
            <person name="Goodwin L."/>
            <person name="Pitluck S."/>
            <person name="Peters L."/>
            <person name="Mikhailova N."/>
            <person name="Davenport K."/>
            <person name="Detter J.C."/>
            <person name="Han C."/>
            <person name="Tapia R."/>
            <person name="Land M."/>
            <person name="Hauser L."/>
            <person name="Kyrpides N."/>
            <person name="Ivanova N."/>
            <person name="Pagani I."/>
            <person name="Sproer C."/>
            <person name="Anderson I."/>
            <person name="Woyke T."/>
        </authorList>
    </citation>
    <scope>NUCLEOTIDE SEQUENCE</scope>
    <source>
        <strain evidence="1">XH-70</strain>
    </source>
</reference>
<dbReference type="GeneID" id="14376786"/>
<dbReference type="eggNOG" id="arCOG02773">
    <property type="taxonomic scope" value="Archaea"/>
</dbReference>
<dbReference type="HOGENOM" id="CLU_097789_0_0_2"/>
<evidence type="ECO:0000313" key="2">
    <source>
        <dbReference type="Proteomes" id="UP000010846"/>
    </source>
</evidence>
<proteinExistence type="predicted"/>
<dbReference type="STRING" id="797302.Halru_2278"/>
<keyword evidence="2" id="KW-1185">Reference proteome</keyword>
<dbReference type="OrthoDB" id="183382at2157"/>
<dbReference type="RefSeq" id="WP_015301473.1">
    <property type="nucleotide sequence ID" value="NC_019964.1"/>
</dbReference>
<name>L0IDN6_HALRX</name>
<dbReference type="KEGG" id="hru:Halru_2278"/>
<evidence type="ECO:0000313" key="1">
    <source>
        <dbReference type="EMBL" id="AGB16864.1"/>
    </source>
</evidence>
<accession>L0IDN6</accession>
<organism evidence="1 2">
    <name type="scientific">Halovivax ruber (strain DSM 18193 / JCM 13892 / XH-70)</name>
    <dbReference type="NCBI Taxonomy" id="797302"/>
    <lineage>
        <taxon>Archaea</taxon>
        <taxon>Methanobacteriati</taxon>
        <taxon>Methanobacteriota</taxon>
        <taxon>Stenosarchaea group</taxon>
        <taxon>Halobacteria</taxon>
        <taxon>Halobacteriales</taxon>
        <taxon>Natrialbaceae</taxon>
        <taxon>Halovivax</taxon>
    </lineage>
</organism>